<dbReference type="AlphaFoldDB" id="A0A2B4RP47"/>
<reference evidence="5" key="1">
    <citation type="journal article" date="2017" name="bioRxiv">
        <title>Comparative analysis of the genomes of Stylophora pistillata and Acropora digitifera provides evidence for extensive differences between species of corals.</title>
        <authorList>
            <person name="Voolstra C.R."/>
            <person name="Li Y."/>
            <person name="Liew Y.J."/>
            <person name="Baumgarten S."/>
            <person name="Zoccola D."/>
            <person name="Flot J.-F."/>
            <person name="Tambutte S."/>
            <person name="Allemand D."/>
            <person name="Aranda M."/>
        </authorList>
    </citation>
    <scope>NUCLEOTIDE SEQUENCE [LARGE SCALE GENOMIC DNA]</scope>
</reference>
<feature type="region of interest" description="Disordered" evidence="2">
    <location>
        <begin position="153"/>
        <end position="179"/>
    </location>
</feature>
<dbReference type="Proteomes" id="UP000225706">
    <property type="component" value="Unassembled WGS sequence"/>
</dbReference>
<evidence type="ECO:0000256" key="2">
    <source>
        <dbReference type="SAM" id="MobiDB-lite"/>
    </source>
</evidence>
<evidence type="ECO:0000256" key="1">
    <source>
        <dbReference type="ARBA" id="ARBA00023157"/>
    </source>
</evidence>
<evidence type="ECO:0000313" key="4">
    <source>
        <dbReference type="EMBL" id="PFX20204.1"/>
    </source>
</evidence>
<dbReference type="InterPro" id="IPR011001">
    <property type="entry name" value="Saposin-like"/>
</dbReference>
<accession>A0A2B4RP47</accession>
<dbReference type="OrthoDB" id="5984892at2759"/>
<proteinExistence type="predicted"/>
<keyword evidence="1" id="KW-1015">Disulfide bond</keyword>
<dbReference type="EMBL" id="LSMT01000326">
    <property type="protein sequence ID" value="PFX20204.1"/>
    <property type="molecule type" value="Genomic_DNA"/>
</dbReference>
<organism evidence="4 5">
    <name type="scientific">Stylophora pistillata</name>
    <name type="common">Smooth cauliflower coral</name>
    <dbReference type="NCBI Taxonomy" id="50429"/>
    <lineage>
        <taxon>Eukaryota</taxon>
        <taxon>Metazoa</taxon>
        <taxon>Cnidaria</taxon>
        <taxon>Anthozoa</taxon>
        <taxon>Hexacorallia</taxon>
        <taxon>Scleractinia</taxon>
        <taxon>Astrocoeniina</taxon>
        <taxon>Pocilloporidae</taxon>
        <taxon>Stylophora</taxon>
    </lineage>
</organism>
<evidence type="ECO:0000313" key="5">
    <source>
        <dbReference type="Proteomes" id="UP000225706"/>
    </source>
</evidence>
<dbReference type="SUPFAM" id="SSF47862">
    <property type="entry name" value="Saposin"/>
    <property type="match status" value="1"/>
</dbReference>
<feature type="compositionally biased region" description="Basic and acidic residues" evidence="2">
    <location>
        <begin position="240"/>
        <end position="251"/>
    </location>
</feature>
<dbReference type="PROSITE" id="PS50015">
    <property type="entry name" value="SAP_B"/>
    <property type="match status" value="1"/>
</dbReference>
<feature type="region of interest" description="Disordered" evidence="2">
    <location>
        <begin position="191"/>
        <end position="251"/>
    </location>
</feature>
<name>A0A2B4RP47_STYPI</name>
<sequence>MCEGSCTYTFHNRSSYICFICSDMYILCRIALAVVMCLPVSGVKLPSDMSQGIFCEGCSAVMKELDKILAKRSSDPRELQVVEAMEDICQTKYFSKYDYSPPTTVKACRFLIEKYEEDIEQLLMDNVNNSEQEVCYKLTKACEGVDRSKKEKEPLNYRFNNQPQEVKTESASKDDDGIHRMNVDINDPGAAERLAEQIKSQLGQEGMGGGMGNDEDDDEEEEEEEGDNEDKENGEAGEEDDKKSFEVKTEL</sequence>
<gene>
    <name evidence="4" type="ORF">AWC38_SpisGene15348</name>
</gene>
<feature type="compositionally biased region" description="Acidic residues" evidence="2">
    <location>
        <begin position="213"/>
        <end position="239"/>
    </location>
</feature>
<evidence type="ECO:0000259" key="3">
    <source>
        <dbReference type="PROSITE" id="PS50015"/>
    </source>
</evidence>
<dbReference type="SMART" id="SM00741">
    <property type="entry name" value="SapB"/>
    <property type="match status" value="1"/>
</dbReference>
<feature type="domain" description="Saposin B-type" evidence="3">
    <location>
        <begin position="51"/>
        <end position="146"/>
    </location>
</feature>
<comment type="caution">
    <text evidence="4">The sequence shown here is derived from an EMBL/GenBank/DDBJ whole genome shotgun (WGS) entry which is preliminary data.</text>
</comment>
<dbReference type="Gene3D" id="1.10.225.10">
    <property type="entry name" value="Saposin-like"/>
    <property type="match status" value="1"/>
</dbReference>
<protein>
    <recommendedName>
        <fullName evidence="3">Saposin B-type domain-containing protein</fullName>
    </recommendedName>
</protein>
<keyword evidence="5" id="KW-1185">Reference proteome</keyword>
<feature type="compositionally biased region" description="Basic and acidic residues" evidence="2">
    <location>
        <begin position="166"/>
        <end position="179"/>
    </location>
</feature>
<dbReference type="InterPro" id="IPR008139">
    <property type="entry name" value="SaposinB_dom"/>
</dbReference>